<dbReference type="Proteomes" id="UP001055072">
    <property type="component" value="Unassembled WGS sequence"/>
</dbReference>
<comment type="caution">
    <text evidence="1">The sequence shown here is derived from an EMBL/GenBank/DDBJ whole genome shotgun (WGS) entry which is preliminary data.</text>
</comment>
<evidence type="ECO:0000313" key="2">
    <source>
        <dbReference type="Proteomes" id="UP001055072"/>
    </source>
</evidence>
<organism evidence="1 2">
    <name type="scientific">Irpex rosettiformis</name>
    <dbReference type="NCBI Taxonomy" id="378272"/>
    <lineage>
        <taxon>Eukaryota</taxon>
        <taxon>Fungi</taxon>
        <taxon>Dikarya</taxon>
        <taxon>Basidiomycota</taxon>
        <taxon>Agaricomycotina</taxon>
        <taxon>Agaricomycetes</taxon>
        <taxon>Polyporales</taxon>
        <taxon>Irpicaceae</taxon>
        <taxon>Irpex</taxon>
    </lineage>
</organism>
<proteinExistence type="predicted"/>
<sequence>MPKTSKKTKELEEKLAAASKALDEMRAKEQETAKLLQAAQEREAEQNRQLEVARAQTAEAQAMAQAATIAASTAATQAVPELIDRPHGNFSLAAILQEHHILTDEQSAIHQFLNGYMGMLEEKKCFSYQDPKQVAAVRAAVSHEYPVLKKFRDQWPVTRMLQDRLRNRRIELQKLGVLEKPHRNYKTTPEQRSQQAKHANAISLQNRRMRSAQTNEVRRQEQEERDAGHCGVGETAV</sequence>
<keyword evidence="2" id="KW-1185">Reference proteome</keyword>
<gene>
    <name evidence="1" type="ORF">BDY19DRAFT_994603</name>
</gene>
<reference evidence="1" key="1">
    <citation type="journal article" date="2021" name="Environ. Microbiol.">
        <title>Gene family expansions and transcriptome signatures uncover fungal adaptations to wood decay.</title>
        <authorList>
            <person name="Hage H."/>
            <person name="Miyauchi S."/>
            <person name="Viragh M."/>
            <person name="Drula E."/>
            <person name="Min B."/>
            <person name="Chaduli D."/>
            <person name="Navarro D."/>
            <person name="Favel A."/>
            <person name="Norest M."/>
            <person name="Lesage-Meessen L."/>
            <person name="Balint B."/>
            <person name="Merenyi Z."/>
            <person name="de Eugenio L."/>
            <person name="Morin E."/>
            <person name="Martinez A.T."/>
            <person name="Baldrian P."/>
            <person name="Stursova M."/>
            <person name="Martinez M.J."/>
            <person name="Novotny C."/>
            <person name="Magnuson J.K."/>
            <person name="Spatafora J.W."/>
            <person name="Maurice S."/>
            <person name="Pangilinan J."/>
            <person name="Andreopoulos W."/>
            <person name="LaButti K."/>
            <person name="Hundley H."/>
            <person name="Na H."/>
            <person name="Kuo A."/>
            <person name="Barry K."/>
            <person name="Lipzen A."/>
            <person name="Henrissat B."/>
            <person name="Riley R."/>
            <person name="Ahrendt S."/>
            <person name="Nagy L.G."/>
            <person name="Grigoriev I.V."/>
            <person name="Martin F."/>
            <person name="Rosso M.N."/>
        </authorList>
    </citation>
    <scope>NUCLEOTIDE SEQUENCE</scope>
    <source>
        <strain evidence="1">CBS 384.51</strain>
    </source>
</reference>
<name>A0ACB8U0G9_9APHY</name>
<accession>A0ACB8U0G9</accession>
<dbReference type="EMBL" id="MU274916">
    <property type="protein sequence ID" value="KAI0087701.1"/>
    <property type="molecule type" value="Genomic_DNA"/>
</dbReference>
<protein>
    <submittedName>
        <fullName evidence="1">Uncharacterized protein</fullName>
    </submittedName>
</protein>
<evidence type="ECO:0000313" key="1">
    <source>
        <dbReference type="EMBL" id="KAI0087701.1"/>
    </source>
</evidence>